<proteinExistence type="predicted"/>
<keyword evidence="2" id="KW-1185">Reference proteome</keyword>
<gene>
    <name evidence="1" type="ORF">QC763_0052670</name>
</gene>
<accession>A0ABR0HFY1</accession>
<organism evidence="1 2">
    <name type="scientific">Podospora pseudopauciseta</name>
    <dbReference type="NCBI Taxonomy" id="2093780"/>
    <lineage>
        <taxon>Eukaryota</taxon>
        <taxon>Fungi</taxon>
        <taxon>Dikarya</taxon>
        <taxon>Ascomycota</taxon>
        <taxon>Pezizomycotina</taxon>
        <taxon>Sordariomycetes</taxon>
        <taxon>Sordariomycetidae</taxon>
        <taxon>Sordariales</taxon>
        <taxon>Podosporaceae</taxon>
        <taxon>Podospora</taxon>
    </lineage>
</organism>
<sequence length="160" mass="18599">MPLRNRAAEVYWDIFTKSWRKEAENYADLETASRLVNSGDQSCSHQKWLRTCEKRWTEHHFSNKNKAATSQAYRSFGELLKTETYLIRFISERDDVLPRQGDLKRLIHHATKRGFRGLIDLWNNRDNWAQKAKTVNQRTVATTMPSHVQPAGGSLAPVEL</sequence>
<dbReference type="GeneID" id="87925830"/>
<dbReference type="Proteomes" id="UP001326199">
    <property type="component" value="Unassembled WGS sequence"/>
</dbReference>
<reference evidence="1 2" key="1">
    <citation type="journal article" date="2023" name="bioRxiv">
        <title>High-quality genome assemblies of four members of thePodospora anserinaspecies complex.</title>
        <authorList>
            <person name="Ament-Velasquez S.L."/>
            <person name="Vogan A.A."/>
            <person name="Wallerman O."/>
            <person name="Hartmann F."/>
            <person name="Gautier V."/>
            <person name="Silar P."/>
            <person name="Giraud T."/>
            <person name="Johannesson H."/>
        </authorList>
    </citation>
    <scope>NUCLEOTIDE SEQUENCE [LARGE SCALE GENOMIC DNA]</scope>
    <source>
        <strain evidence="1 2">CBS 411.78</strain>
    </source>
</reference>
<dbReference type="RefSeq" id="XP_062766954.1">
    <property type="nucleotide sequence ID" value="XM_062905781.1"/>
</dbReference>
<dbReference type="EMBL" id="JAFFHB010000004">
    <property type="protein sequence ID" value="KAK4666988.1"/>
    <property type="molecule type" value="Genomic_DNA"/>
</dbReference>
<name>A0ABR0HFY1_9PEZI</name>
<evidence type="ECO:0000313" key="1">
    <source>
        <dbReference type="EMBL" id="KAK4666988.1"/>
    </source>
</evidence>
<evidence type="ECO:0000313" key="2">
    <source>
        <dbReference type="Proteomes" id="UP001326199"/>
    </source>
</evidence>
<comment type="caution">
    <text evidence="1">The sequence shown here is derived from an EMBL/GenBank/DDBJ whole genome shotgun (WGS) entry which is preliminary data.</text>
</comment>
<protein>
    <submittedName>
        <fullName evidence="1">Uncharacterized protein</fullName>
    </submittedName>
</protein>